<dbReference type="InterPro" id="IPR036291">
    <property type="entry name" value="NAD(P)-bd_dom_sf"/>
</dbReference>
<sequence>MNKYDNILVTGGCGFIGTNFIKYVLNKTNYNGNIINVDALTYSGNKLNLQDIYNRFGEKRYFFYKVDISDKLKIKNVFDKHNIDCIIHFAAETHVDRSIEKPAGFIKTNIVGTYNLLEIAKEKWGEGGSSNKRFHHISTDEVYGSLGHDGYFYENTCYDPRSPYSASKASSDHLVKSFFHTFGLPVTISNCSNNYGPYQFPKKLIPLMILNMLNGKALPVYGKGENVRDWLFVEDHCSAVWKIVNEVSLTELI</sequence>
<evidence type="ECO:0000313" key="3">
    <source>
        <dbReference type="Proteomes" id="UP000262325"/>
    </source>
</evidence>
<organism evidence="2 3">
    <name type="scientific">Flexistipes sinusarabici</name>
    <dbReference type="NCBI Taxonomy" id="2352"/>
    <lineage>
        <taxon>Bacteria</taxon>
        <taxon>Pseudomonadati</taxon>
        <taxon>Deferribacterota</taxon>
        <taxon>Deferribacteres</taxon>
        <taxon>Deferribacterales</taxon>
        <taxon>Flexistipitaceae</taxon>
        <taxon>Flexistipes</taxon>
    </lineage>
</organism>
<feature type="non-terminal residue" evidence="2">
    <location>
        <position position="253"/>
    </location>
</feature>
<dbReference type="SUPFAM" id="SSF51735">
    <property type="entry name" value="NAD(P)-binding Rossmann-fold domains"/>
    <property type="match status" value="1"/>
</dbReference>
<accession>A0A3D5Q9H4</accession>
<dbReference type="EMBL" id="DPPF01000046">
    <property type="protein sequence ID" value="HCW92466.1"/>
    <property type="molecule type" value="Genomic_DNA"/>
</dbReference>
<dbReference type="Proteomes" id="UP000262325">
    <property type="component" value="Unassembled WGS sequence"/>
</dbReference>
<dbReference type="PANTHER" id="PTHR43000">
    <property type="entry name" value="DTDP-D-GLUCOSE 4,6-DEHYDRATASE-RELATED"/>
    <property type="match status" value="1"/>
</dbReference>
<proteinExistence type="predicted"/>
<evidence type="ECO:0000259" key="1">
    <source>
        <dbReference type="Pfam" id="PF16363"/>
    </source>
</evidence>
<comment type="caution">
    <text evidence="2">The sequence shown here is derived from an EMBL/GenBank/DDBJ whole genome shotgun (WGS) entry which is preliminary data.</text>
</comment>
<evidence type="ECO:0000313" key="2">
    <source>
        <dbReference type="EMBL" id="HCW92466.1"/>
    </source>
</evidence>
<protein>
    <submittedName>
        <fullName evidence="2">dTDP-glucose 4,6-dehydratase</fullName>
    </submittedName>
</protein>
<gene>
    <name evidence="2" type="ORF">DHM44_02170</name>
</gene>
<reference evidence="2 3" key="1">
    <citation type="journal article" date="2018" name="Nat. Biotechnol.">
        <title>A standardized bacterial taxonomy based on genome phylogeny substantially revises the tree of life.</title>
        <authorList>
            <person name="Parks D.H."/>
            <person name="Chuvochina M."/>
            <person name="Waite D.W."/>
            <person name="Rinke C."/>
            <person name="Skarshewski A."/>
            <person name="Chaumeil P.A."/>
            <person name="Hugenholtz P."/>
        </authorList>
    </citation>
    <scope>NUCLEOTIDE SEQUENCE [LARGE SCALE GENOMIC DNA]</scope>
    <source>
        <strain evidence="2">UBA8672</strain>
    </source>
</reference>
<name>A0A3D5Q9H4_FLESI</name>
<feature type="domain" description="NAD(P)-binding" evidence="1">
    <location>
        <begin position="8"/>
        <end position="246"/>
    </location>
</feature>
<dbReference type="InterPro" id="IPR016040">
    <property type="entry name" value="NAD(P)-bd_dom"/>
</dbReference>
<dbReference type="AlphaFoldDB" id="A0A3D5Q9H4"/>
<dbReference type="Pfam" id="PF16363">
    <property type="entry name" value="GDP_Man_Dehyd"/>
    <property type="match status" value="1"/>
</dbReference>
<dbReference type="Gene3D" id="3.40.50.720">
    <property type="entry name" value="NAD(P)-binding Rossmann-like Domain"/>
    <property type="match status" value="1"/>
</dbReference>